<comment type="caution">
    <text evidence="7">The sequence shown here is derived from an EMBL/GenBank/DDBJ whole genome shotgun (WGS) entry which is preliminary data.</text>
</comment>
<evidence type="ECO:0000256" key="5">
    <source>
        <dbReference type="ARBA" id="ARBA00023163"/>
    </source>
</evidence>
<reference evidence="7 8" key="1">
    <citation type="submission" date="2024-10" db="EMBL/GenBank/DDBJ databases">
        <title>The Natural Products Discovery Center: Release of the First 8490 Sequenced Strains for Exploring Actinobacteria Biosynthetic Diversity.</title>
        <authorList>
            <person name="Kalkreuter E."/>
            <person name="Kautsar S.A."/>
            <person name="Yang D."/>
            <person name="Bader C.D."/>
            <person name="Teijaro C.N."/>
            <person name="Fluegel L."/>
            <person name="Davis C.M."/>
            <person name="Simpson J.R."/>
            <person name="Lauterbach L."/>
            <person name="Steele A.D."/>
            <person name="Gui C."/>
            <person name="Meng S."/>
            <person name="Li G."/>
            <person name="Viehrig K."/>
            <person name="Ye F."/>
            <person name="Su P."/>
            <person name="Kiefer A.F."/>
            <person name="Nichols A."/>
            <person name="Cepeda A.J."/>
            <person name="Yan W."/>
            <person name="Fan B."/>
            <person name="Jiang Y."/>
            <person name="Adhikari A."/>
            <person name="Zheng C.-J."/>
            <person name="Schuster L."/>
            <person name="Cowan T.M."/>
            <person name="Smanski M.J."/>
            <person name="Chevrette M.G."/>
            <person name="De Carvalho L.P.S."/>
            <person name="Shen B."/>
        </authorList>
    </citation>
    <scope>NUCLEOTIDE SEQUENCE [LARGE SCALE GENOMIC DNA]</scope>
    <source>
        <strain evidence="7 8">NPDC002593</strain>
    </source>
</reference>
<keyword evidence="8" id="KW-1185">Reference proteome</keyword>
<keyword evidence="4" id="KW-0010">Activator</keyword>
<organism evidence="7 8">
    <name type="scientific">Nocardia jiangxiensis</name>
    <dbReference type="NCBI Taxonomy" id="282685"/>
    <lineage>
        <taxon>Bacteria</taxon>
        <taxon>Bacillati</taxon>
        <taxon>Actinomycetota</taxon>
        <taxon>Actinomycetes</taxon>
        <taxon>Mycobacteriales</taxon>
        <taxon>Nocardiaceae</taxon>
        <taxon>Nocardia</taxon>
    </lineage>
</organism>
<accession>A0ABW6SG31</accession>
<keyword evidence="5" id="KW-0804">Transcription</keyword>
<evidence type="ECO:0000256" key="4">
    <source>
        <dbReference type="ARBA" id="ARBA00023159"/>
    </source>
</evidence>
<dbReference type="SUPFAM" id="SSF53850">
    <property type="entry name" value="Periplasmic binding protein-like II"/>
    <property type="match status" value="1"/>
</dbReference>
<evidence type="ECO:0000313" key="7">
    <source>
        <dbReference type="EMBL" id="MFF3574604.1"/>
    </source>
</evidence>
<dbReference type="Proteomes" id="UP001601992">
    <property type="component" value="Unassembled WGS sequence"/>
</dbReference>
<sequence>MLQGALLAGQFELAILYDTGIFPGIRCTELYATRPHAIVPGDHPLAQQVSISLADLAEEPMIALDVDPSMGYFTGLLRAAGIEPRIRHVTGQFEMVRSLVGRGLGYSLLIQKPEVDYSYEGEPVAAKPLSDPIAALPVVLAQAADVQLTRRAQAVVSSCREVLSRTHRLGVVLDGDE</sequence>
<evidence type="ECO:0000256" key="1">
    <source>
        <dbReference type="ARBA" id="ARBA00009437"/>
    </source>
</evidence>
<evidence type="ECO:0000259" key="6">
    <source>
        <dbReference type="Pfam" id="PF03466"/>
    </source>
</evidence>
<evidence type="ECO:0000256" key="3">
    <source>
        <dbReference type="ARBA" id="ARBA00023125"/>
    </source>
</evidence>
<keyword evidence="3" id="KW-0238">DNA-binding</keyword>
<dbReference type="Pfam" id="PF03466">
    <property type="entry name" value="LysR_substrate"/>
    <property type="match status" value="1"/>
</dbReference>
<evidence type="ECO:0000313" key="8">
    <source>
        <dbReference type="Proteomes" id="UP001601992"/>
    </source>
</evidence>
<gene>
    <name evidence="7" type="ORF">ACFYXQ_43330</name>
</gene>
<dbReference type="EMBL" id="JBIAQY010000028">
    <property type="protein sequence ID" value="MFF3574604.1"/>
    <property type="molecule type" value="Genomic_DNA"/>
</dbReference>
<name>A0ABW6SG31_9NOCA</name>
<dbReference type="PANTHER" id="PTHR30346:SF0">
    <property type="entry name" value="HCA OPERON TRANSCRIPTIONAL ACTIVATOR HCAR"/>
    <property type="match status" value="1"/>
</dbReference>
<evidence type="ECO:0000256" key="2">
    <source>
        <dbReference type="ARBA" id="ARBA00023015"/>
    </source>
</evidence>
<keyword evidence="2" id="KW-0805">Transcription regulation</keyword>
<proteinExistence type="inferred from homology"/>
<dbReference type="InterPro" id="IPR005119">
    <property type="entry name" value="LysR_subst-bd"/>
</dbReference>
<feature type="domain" description="LysR substrate-binding" evidence="6">
    <location>
        <begin position="3"/>
        <end position="163"/>
    </location>
</feature>
<dbReference type="PANTHER" id="PTHR30346">
    <property type="entry name" value="TRANSCRIPTIONAL DUAL REGULATOR HCAR-RELATED"/>
    <property type="match status" value="1"/>
</dbReference>
<comment type="similarity">
    <text evidence="1">Belongs to the LysR transcriptional regulatory family.</text>
</comment>
<protein>
    <submittedName>
        <fullName evidence="7">LysR substrate-binding domain-containing protein</fullName>
    </submittedName>
</protein>
<dbReference type="Gene3D" id="3.40.190.10">
    <property type="entry name" value="Periplasmic binding protein-like II"/>
    <property type="match status" value="2"/>
</dbReference>
<dbReference type="RefSeq" id="WP_387406912.1">
    <property type="nucleotide sequence ID" value="NZ_JBIAQY010000028.1"/>
</dbReference>